<accession>A0ABQ5I704</accession>
<keyword evidence="2" id="KW-1185">Reference proteome</keyword>
<gene>
    <name evidence="1" type="ORF">Tco_1091407</name>
</gene>
<name>A0ABQ5I704_9ASTR</name>
<dbReference type="EMBL" id="BQNB010020432">
    <property type="protein sequence ID" value="GJT95889.1"/>
    <property type="molecule type" value="Genomic_DNA"/>
</dbReference>
<proteinExistence type="predicted"/>
<reference evidence="1" key="2">
    <citation type="submission" date="2022-01" db="EMBL/GenBank/DDBJ databases">
        <authorList>
            <person name="Yamashiro T."/>
            <person name="Shiraishi A."/>
            <person name="Satake H."/>
            <person name="Nakayama K."/>
        </authorList>
    </citation>
    <scope>NUCLEOTIDE SEQUENCE</scope>
</reference>
<organism evidence="1 2">
    <name type="scientific">Tanacetum coccineum</name>
    <dbReference type="NCBI Taxonomy" id="301880"/>
    <lineage>
        <taxon>Eukaryota</taxon>
        <taxon>Viridiplantae</taxon>
        <taxon>Streptophyta</taxon>
        <taxon>Embryophyta</taxon>
        <taxon>Tracheophyta</taxon>
        <taxon>Spermatophyta</taxon>
        <taxon>Magnoliopsida</taxon>
        <taxon>eudicotyledons</taxon>
        <taxon>Gunneridae</taxon>
        <taxon>Pentapetalae</taxon>
        <taxon>asterids</taxon>
        <taxon>campanulids</taxon>
        <taxon>Asterales</taxon>
        <taxon>Asteraceae</taxon>
        <taxon>Asteroideae</taxon>
        <taxon>Anthemideae</taxon>
        <taxon>Anthemidinae</taxon>
        <taxon>Tanacetum</taxon>
    </lineage>
</organism>
<dbReference type="Proteomes" id="UP001151760">
    <property type="component" value="Unassembled WGS sequence"/>
</dbReference>
<sequence length="88" mass="8519">MVRSDGEQEIAPLDCAHLLKVQSTVVVVVVSGLYELGDGVVDGIVEVRCRDVGIGGGVGDGIGGGRLDVGIGGGVGDGIGGGEGIGCV</sequence>
<evidence type="ECO:0000313" key="2">
    <source>
        <dbReference type="Proteomes" id="UP001151760"/>
    </source>
</evidence>
<reference evidence="1" key="1">
    <citation type="journal article" date="2022" name="Int. J. Mol. Sci.">
        <title>Draft Genome of Tanacetum Coccineum: Genomic Comparison of Closely Related Tanacetum-Family Plants.</title>
        <authorList>
            <person name="Yamashiro T."/>
            <person name="Shiraishi A."/>
            <person name="Nakayama K."/>
            <person name="Satake H."/>
        </authorList>
    </citation>
    <scope>NUCLEOTIDE SEQUENCE</scope>
</reference>
<evidence type="ECO:0000313" key="1">
    <source>
        <dbReference type="EMBL" id="GJT95889.1"/>
    </source>
</evidence>
<protein>
    <submittedName>
        <fullName evidence="1">Uncharacterized protein</fullName>
    </submittedName>
</protein>
<comment type="caution">
    <text evidence="1">The sequence shown here is derived from an EMBL/GenBank/DDBJ whole genome shotgun (WGS) entry which is preliminary data.</text>
</comment>